<evidence type="ECO:0000256" key="1">
    <source>
        <dbReference type="SAM" id="MobiDB-lite"/>
    </source>
</evidence>
<protein>
    <recommendedName>
        <fullName evidence="4">DUF4283 domain-containing protein</fullName>
    </recommendedName>
</protein>
<keyword evidence="3" id="KW-1185">Reference proteome</keyword>
<evidence type="ECO:0000313" key="2">
    <source>
        <dbReference type="EMBL" id="GJT78782.1"/>
    </source>
</evidence>
<reference evidence="2" key="2">
    <citation type="submission" date="2022-01" db="EMBL/GenBank/DDBJ databases">
        <authorList>
            <person name="Yamashiro T."/>
            <person name="Shiraishi A."/>
            <person name="Satake H."/>
            <person name="Nakayama K."/>
        </authorList>
    </citation>
    <scope>NUCLEOTIDE SEQUENCE</scope>
</reference>
<feature type="region of interest" description="Disordered" evidence="1">
    <location>
        <begin position="115"/>
        <end position="144"/>
    </location>
</feature>
<comment type="caution">
    <text evidence="2">The sequence shown here is derived from an EMBL/GenBank/DDBJ whole genome shotgun (WGS) entry which is preliminary data.</text>
</comment>
<evidence type="ECO:0008006" key="4">
    <source>
        <dbReference type="Google" id="ProtNLM"/>
    </source>
</evidence>
<organism evidence="2 3">
    <name type="scientific">Tanacetum coccineum</name>
    <dbReference type="NCBI Taxonomy" id="301880"/>
    <lineage>
        <taxon>Eukaryota</taxon>
        <taxon>Viridiplantae</taxon>
        <taxon>Streptophyta</taxon>
        <taxon>Embryophyta</taxon>
        <taxon>Tracheophyta</taxon>
        <taxon>Spermatophyta</taxon>
        <taxon>Magnoliopsida</taxon>
        <taxon>eudicotyledons</taxon>
        <taxon>Gunneridae</taxon>
        <taxon>Pentapetalae</taxon>
        <taxon>asterids</taxon>
        <taxon>campanulids</taxon>
        <taxon>Asterales</taxon>
        <taxon>Asteraceae</taxon>
        <taxon>Asteroideae</taxon>
        <taxon>Anthemideae</taxon>
        <taxon>Anthemidinae</taxon>
        <taxon>Tanacetum</taxon>
    </lineage>
</organism>
<dbReference type="EMBL" id="BQNB010018833">
    <property type="protein sequence ID" value="GJT78782.1"/>
    <property type="molecule type" value="Genomic_DNA"/>
</dbReference>
<dbReference type="Proteomes" id="UP001151760">
    <property type="component" value="Unassembled WGS sequence"/>
</dbReference>
<name>A0ABQ5GT19_9ASTR</name>
<sequence length="202" mass="22899">MRGIKIDHDIRQWVWKIRRWDESFRLSGRNAWINIISVPLACRTEEVFEQISALKIKAGKKMFKVMVVKEVKDIVKIDINKEENETYVDEEPVVGMDVNETDGDDKDEYKEKCKGDGIQWTNGGTSGQKKTSEDQESRRGSAQFPVGVDNFDDIDSGIKIGASIPNNNLHENNKTILAAKYDVPEDNLPPSINNVGLTRGFK</sequence>
<gene>
    <name evidence="2" type="ORF">Tco_1045507</name>
</gene>
<feature type="compositionally biased region" description="Basic and acidic residues" evidence="1">
    <location>
        <begin position="130"/>
        <end position="139"/>
    </location>
</feature>
<evidence type="ECO:0000313" key="3">
    <source>
        <dbReference type="Proteomes" id="UP001151760"/>
    </source>
</evidence>
<accession>A0ABQ5GT19</accession>
<feature type="compositionally biased region" description="Polar residues" evidence="1">
    <location>
        <begin position="119"/>
        <end position="129"/>
    </location>
</feature>
<reference evidence="2" key="1">
    <citation type="journal article" date="2022" name="Int. J. Mol. Sci.">
        <title>Draft Genome of Tanacetum Coccineum: Genomic Comparison of Closely Related Tanacetum-Family Plants.</title>
        <authorList>
            <person name="Yamashiro T."/>
            <person name="Shiraishi A."/>
            <person name="Nakayama K."/>
            <person name="Satake H."/>
        </authorList>
    </citation>
    <scope>NUCLEOTIDE SEQUENCE</scope>
</reference>
<proteinExistence type="predicted"/>